<keyword evidence="3" id="KW-1185">Reference proteome</keyword>
<dbReference type="PANTHER" id="PTHR38468">
    <property type="entry name" value="SLL0939 PROTEIN"/>
    <property type="match status" value="1"/>
</dbReference>
<keyword evidence="1" id="KW-1133">Transmembrane helix</keyword>
<organism evidence="2 3">
    <name type="scientific">Floridaenema aerugineum BLCC-F46</name>
    <dbReference type="NCBI Taxonomy" id="3153654"/>
    <lineage>
        <taxon>Bacteria</taxon>
        <taxon>Bacillati</taxon>
        <taxon>Cyanobacteriota</taxon>
        <taxon>Cyanophyceae</taxon>
        <taxon>Oscillatoriophycideae</taxon>
        <taxon>Aerosakkonematales</taxon>
        <taxon>Aerosakkonemataceae</taxon>
        <taxon>Floridanema</taxon>
        <taxon>Floridanema aerugineum</taxon>
    </lineage>
</organism>
<feature type="transmembrane region" description="Helical" evidence="1">
    <location>
        <begin position="51"/>
        <end position="79"/>
    </location>
</feature>
<dbReference type="Pfam" id="PF07784">
    <property type="entry name" value="DUF1622"/>
    <property type="match status" value="1"/>
</dbReference>
<name>A0ABV4X995_9CYAN</name>
<dbReference type="InterPro" id="IPR012427">
    <property type="entry name" value="DUF1622"/>
</dbReference>
<sequence>MQRNSSSNSWFNILVPLALILGLVLLLNLDIEQPTKEPVAVNPVEIWVNPIVSYLAAGAEIAAAAIIGFGVFRSVFSYVSSLFYRSKKQFDSTESIRLRLGRTLVLGLEFTVAADILRTVVAPTRPDILNLATIVFLRTLLNYFLEQEIQQVEQRRQSGTEESQPLNKSIDV</sequence>
<protein>
    <submittedName>
        <fullName evidence="2">DUF1622 domain-containing protein</fullName>
    </submittedName>
</protein>
<evidence type="ECO:0000313" key="3">
    <source>
        <dbReference type="Proteomes" id="UP001576774"/>
    </source>
</evidence>
<keyword evidence="1" id="KW-0812">Transmembrane</keyword>
<comment type="caution">
    <text evidence="2">The sequence shown here is derived from an EMBL/GenBank/DDBJ whole genome shotgun (WGS) entry which is preliminary data.</text>
</comment>
<dbReference type="PANTHER" id="PTHR38468:SF1">
    <property type="entry name" value="SLL0939 PROTEIN"/>
    <property type="match status" value="1"/>
</dbReference>
<evidence type="ECO:0000256" key="1">
    <source>
        <dbReference type="SAM" id="Phobius"/>
    </source>
</evidence>
<keyword evidence="1" id="KW-0472">Membrane</keyword>
<dbReference type="RefSeq" id="WP_413272409.1">
    <property type="nucleotide sequence ID" value="NZ_JBHFNQ010000164.1"/>
</dbReference>
<evidence type="ECO:0000313" key="2">
    <source>
        <dbReference type="EMBL" id="MFB2879365.1"/>
    </source>
</evidence>
<dbReference type="Proteomes" id="UP001576774">
    <property type="component" value="Unassembled WGS sequence"/>
</dbReference>
<accession>A0ABV4X995</accession>
<proteinExistence type="predicted"/>
<dbReference type="EMBL" id="JBHFNQ010000164">
    <property type="protein sequence ID" value="MFB2879365.1"/>
    <property type="molecule type" value="Genomic_DNA"/>
</dbReference>
<gene>
    <name evidence="2" type="ORF">ACE1CC_21130</name>
</gene>
<feature type="transmembrane region" description="Helical" evidence="1">
    <location>
        <begin position="12"/>
        <end position="31"/>
    </location>
</feature>
<reference evidence="2 3" key="1">
    <citation type="submission" date="2024-09" db="EMBL/GenBank/DDBJ databases">
        <title>Floridaenema gen nov. (Aerosakkonemataceae, Aerosakkonematales ord. nov., Cyanobacteria) from benthic tropical and subtropical fresh waters, with the description of four new species.</title>
        <authorList>
            <person name="Moretto J.A."/>
            <person name="Berthold D.E."/>
            <person name="Lefler F.W."/>
            <person name="Huang I.-S."/>
            <person name="Laughinghouse H. IV."/>
        </authorList>
    </citation>
    <scope>NUCLEOTIDE SEQUENCE [LARGE SCALE GENOMIC DNA]</scope>
    <source>
        <strain evidence="2 3">BLCC-F46</strain>
    </source>
</reference>